<keyword evidence="6" id="KW-0539">Nucleus</keyword>
<dbReference type="Gene3D" id="2.40.128.320">
    <property type="entry name" value="Protein HRI1, N-terminal domain"/>
    <property type="match status" value="1"/>
</dbReference>
<evidence type="ECO:0000256" key="2">
    <source>
        <dbReference type="ARBA" id="ARBA00004496"/>
    </source>
</evidence>
<dbReference type="InterPro" id="IPR038744">
    <property type="entry name" value="Hri1_N"/>
</dbReference>
<dbReference type="InterPro" id="IPR043047">
    <property type="entry name" value="Hri1_N_sf"/>
</dbReference>
<dbReference type="STRING" id="1330018.A0A167PAF4"/>
<dbReference type="EMBL" id="KV417275">
    <property type="protein sequence ID" value="KZO98584.1"/>
    <property type="molecule type" value="Genomic_DNA"/>
</dbReference>
<sequence length="212" mass="23241">MSVSTRVSIAWPPHVPPAETTDTLVLSFPSNHFIDLRFVKDASPAALDWGFAGRMETTGNQAKFVHLIDSRSPLDPLSVQDSGDFEILPSGDERETGSMLNPSTGKVMSYVEIWRKLSKPAIDGAVCLKSVGDDDVDAWIGRVGTWYQGICVRHGHISAVRRALDEKGSWKDILKVGDDVNFLPIIEVKDATGWSPDQTVTHGGRDWLVVDA</sequence>
<comment type="subcellular location">
    <subcellularLocation>
        <location evidence="2">Cytoplasm</location>
    </subcellularLocation>
    <subcellularLocation>
        <location evidence="1">Nucleus</location>
    </subcellularLocation>
</comment>
<evidence type="ECO:0000313" key="8">
    <source>
        <dbReference type="Proteomes" id="UP000076738"/>
    </source>
</evidence>
<dbReference type="Pfam" id="PF16815">
    <property type="entry name" value="HRI1"/>
    <property type="match status" value="1"/>
</dbReference>
<evidence type="ECO:0000256" key="1">
    <source>
        <dbReference type="ARBA" id="ARBA00004123"/>
    </source>
</evidence>
<proteinExistence type="inferred from homology"/>
<comment type="similarity">
    <text evidence="3">Belongs to the HRI1 family.</text>
</comment>
<reference evidence="7 8" key="1">
    <citation type="journal article" date="2016" name="Mol. Biol. Evol.">
        <title>Comparative Genomics of Early-Diverging Mushroom-Forming Fungi Provides Insights into the Origins of Lignocellulose Decay Capabilities.</title>
        <authorList>
            <person name="Nagy L.G."/>
            <person name="Riley R."/>
            <person name="Tritt A."/>
            <person name="Adam C."/>
            <person name="Daum C."/>
            <person name="Floudas D."/>
            <person name="Sun H."/>
            <person name="Yadav J.S."/>
            <person name="Pangilinan J."/>
            <person name="Larsson K.H."/>
            <person name="Matsuura K."/>
            <person name="Barry K."/>
            <person name="Labutti K."/>
            <person name="Kuo R."/>
            <person name="Ohm R.A."/>
            <person name="Bhattacharya S.S."/>
            <person name="Shirouzu T."/>
            <person name="Yoshinaga Y."/>
            <person name="Martin F.M."/>
            <person name="Grigoriev I.V."/>
            <person name="Hibbett D.S."/>
        </authorList>
    </citation>
    <scope>NUCLEOTIDE SEQUENCE [LARGE SCALE GENOMIC DNA]</scope>
    <source>
        <strain evidence="7 8">TUFC12733</strain>
    </source>
</reference>
<protein>
    <recommendedName>
        <fullName evidence="4">Protein HRI1</fullName>
    </recommendedName>
</protein>
<dbReference type="AlphaFoldDB" id="A0A167PAF4"/>
<keyword evidence="8" id="KW-1185">Reference proteome</keyword>
<evidence type="ECO:0000256" key="5">
    <source>
        <dbReference type="ARBA" id="ARBA00022490"/>
    </source>
</evidence>
<gene>
    <name evidence="7" type="ORF">CALVIDRAFT_553841</name>
</gene>
<dbReference type="CDD" id="cd11692">
    <property type="entry name" value="HRI1_N_like"/>
    <property type="match status" value="1"/>
</dbReference>
<organism evidence="7 8">
    <name type="scientific">Calocera viscosa (strain TUFC12733)</name>
    <dbReference type="NCBI Taxonomy" id="1330018"/>
    <lineage>
        <taxon>Eukaryota</taxon>
        <taxon>Fungi</taxon>
        <taxon>Dikarya</taxon>
        <taxon>Basidiomycota</taxon>
        <taxon>Agaricomycotina</taxon>
        <taxon>Dacrymycetes</taxon>
        <taxon>Dacrymycetales</taxon>
        <taxon>Dacrymycetaceae</taxon>
        <taxon>Calocera</taxon>
    </lineage>
</organism>
<dbReference type="GO" id="GO:0005634">
    <property type="term" value="C:nucleus"/>
    <property type="evidence" value="ECO:0007669"/>
    <property type="project" value="UniProtKB-SubCell"/>
</dbReference>
<name>A0A167PAF4_CALVF</name>
<keyword evidence="5" id="KW-0963">Cytoplasm</keyword>
<evidence type="ECO:0000256" key="6">
    <source>
        <dbReference type="ARBA" id="ARBA00023242"/>
    </source>
</evidence>
<evidence type="ECO:0000256" key="3">
    <source>
        <dbReference type="ARBA" id="ARBA00005229"/>
    </source>
</evidence>
<dbReference type="Proteomes" id="UP000076738">
    <property type="component" value="Unassembled WGS sequence"/>
</dbReference>
<evidence type="ECO:0000313" key="7">
    <source>
        <dbReference type="EMBL" id="KZO98584.1"/>
    </source>
</evidence>
<evidence type="ECO:0000256" key="4">
    <source>
        <dbReference type="ARBA" id="ARBA00017063"/>
    </source>
</evidence>
<dbReference type="InterPro" id="IPR031818">
    <property type="entry name" value="Hri1"/>
</dbReference>
<accession>A0A167PAF4</accession>
<dbReference type="GO" id="GO:0005737">
    <property type="term" value="C:cytoplasm"/>
    <property type="evidence" value="ECO:0007669"/>
    <property type="project" value="UniProtKB-SubCell"/>
</dbReference>
<dbReference type="OrthoDB" id="4045395at2759"/>